<dbReference type="PANTHER" id="PTHR46172">
    <property type="entry name" value="DNA POLYMERASE EPSILON SUBUNIT 3"/>
    <property type="match status" value="1"/>
</dbReference>
<keyword evidence="7" id="KW-1185">Reference proteome</keyword>
<keyword evidence="2" id="KW-0539">Nucleus</keyword>
<dbReference type="STRING" id="10195.A0A3M7T0L0"/>
<dbReference type="EMBL" id="REGN01000502">
    <property type="protein sequence ID" value="RNA41439.1"/>
    <property type="molecule type" value="Genomic_DNA"/>
</dbReference>
<evidence type="ECO:0000313" key="7">
    <source>
        <dbReference type="Proteomes" id="UP000276133"/>
    </source>
</evidence>
<dbReference type="AlphaFoldDB" id="A0A3M7T0L0"/>
<dbReference type="Proteomes" id="UP000276133">
    <property type="component" value="Unassembled WGS sequence"/>
</dbReference>
<dbReference type="PANTHER" id="PTHR46172:SF1">
    <property type="entry name" value="DNA POLYMERASE EPSILON SUBUNIT 3"/>
    <property type="match status" value="1"/>
</dbReference>
<dbReference type="InterPro" id="IPR051377">
    <property type="entry name" value="DNA_Pol-Epsilon_Subunit"/>
</dbReference>
<dbReference type="CDD" id="cd22928">
    <property type="entry name" value="HFD_POLE3_DPB4"/>
    <property type="match status" value="1"/>
</dbReference>
<feature type="region of interest" description="Disordered" evidence="4">
    <location>
        <begin position="97"/>
        <end position="193"/>
    </location>
</feature>
<name>A0A3M7T0L0_BRAPC</name>
<feature type="compositionally biased region" description="Acidic residues" evidence="4">
    <location>
        <begin position="116"/>
        <end position="149"/>
    </location>
</feature>
<dbReference type="GO" id="GO:0046982">
    <property type="term" value="F:protein heterodimerization activity"/>
    <property type="evidence" value="ECO:0007669"/>
    <property type="project" value="InterPro"/>
</dbReference>
<dbReference type="GO" id="GO:0008622">
    <property type="term" value="C:epsilon DNA polymerase complex"/>
    <property type="evidence" value="ECO:0007669"/>
    <property type="project" value="TreeGrafter"/>
</dbReference>
<evidence type="ECO:0000256" key="2">
    <source>
        <dbReference type="ARBA" id="ARBA00023242"/>
    </source>
</evidence>
<organism evidence="6 7">
    <name type="scientific">Brachionus plicatilis</name>
    <name type="common">Marine rotifer</name>
    <name type="synonym">Brachionus muelleri</name>
    <dbReference type="NCBI Taxonomy" id="10195"/>
    <lineage>
        <taxon>Eukaryota</taxon>
        <taxon>Metazoa</taxon>
        <taxon>Spiralia</taxon>
        <taxon>Gnathifera</taxon>
        <taxon>Rotifera</taxon>
        <taxon>Eurotatoria</taxon>
        <taxon>Monogononta</taxon>
        <taxon>Pseudotrocha</taxon>
        <taxon>Ploima</taxon>
        <taxon>Brachionidae</taxon>
        <taxon>Brachionus</taxon>
    </lineage>
</organism>
<comment type="caution">
    <text evidence="6">The sequence shown here is derived from an EMBL/GenBank/DDBJ whole genome shotgun (WGS) entry which is preliminary data.</text>
</comment>
<dbReference type="InterPro" id="IPR009072">
    <property type="entry name" value="Histone-fold"/>
</dbReference>
<protein>
    <recommendedName>
        <fullName evidence="3">DNA polymerase epsilon subunit 3</fullName>
    </recommendedName>
</protein>
<feature type="domain" description="Transcription factor CBF/NF-Y/archaeal histone" evidence="5">
    <location>
        <begin position="9"/>
        <end position="73"/>
    </location>
</feature>
<evidence type="ECO:0000259" key="5">
    <source>
        <dbReference type="Pfam" id="PF00808"/>
    </source>
</evidence>
<dbReference type="GO" id="GO:0006974">
    <property type="term" value="P:DNA damage response"/>
    <property type="evidence" value="ECO:0007669"/>
    <property type="project" value="TreeGrafter"/>
</dbReference>
<dbReference type="GO" id="GO:0008623">
    <property type="term" value="C:CHRAC"/>
    <property type="evidence" value="ECO:0007669"/>
    <property type="project" value="TreeGrafter"/>
</dbReference>
<comment type="subcellular location">
    <subcellularLocation>
        <location evidence="1">Nucleus</location>
    </subcellularLocation>
</comment>
<gene>
    <name evidence="6" type="ORF">BpHYR1_048134</name>
</gene>
<dbReference type="OrthoDB" id="1707486at2759"/>
<feature type="compositionally biased region" description="Acidic residues" evidence="4">
    <location>
        <begin position="181"/>
        <end position="193"/>
    </location>
</feature>
<dbReference type="Pfam" id="PF00808">
    <property type="entry name" value="CBFD_NFYB_HMF"/>
    <property type="match status" value="1"/>
</dbReference>
<evidence type="ECO:0000313" key="6">
    <source>
        <dbReference type="EMBL" id="RNA41439.1"/>
    </source>
</evidence>
<reference evidence="6 7" key="1">
    <citation type="journal article" date="2018" name="Sci. Rep.">
        <title>Genomic signatures of local adaptation to the degree of environmental predictability in rotifers.</title>
        <authorList>
            <person name="Franch-Gras L."/>
            <person name="Hahn C."/>
            <person name="Garcia-Roger E.M."/>
            <person name="Carmona M.J."/>
            <person name="Serra M."/>
            <person name="Gomez A."/>
        </authorList>
    </citation>
    <scope>NUCLEOTIDE SEQUENCE [LARGE SCALE GENOMIC DNA]</scope>
    <source>
        <strain evidence="6">HYR1</strain>
    </source>
</reference>
<dbReference type="GO" id="GO:0006272">
    <property type="term" value="P:leading strand elongation"/>
    <property type="evidence" value="ECO:0007669"/>
    <property type="project" value="TreeGrafter"/>
</dbReference>
<sequence length="193" mass="21917">MAERPEDLNLPITVVQRIIKESLPDGVIVSKEARQTICRASSVFVLYLTSCAVAHSNKSKRKTLAVNDIISAIGEMEFDSFIQPLNEILQYRKNNIGQNSKSKPTAASKKDSKAEEEPEEVEEEEIEEQEEINGNEEVEDEVVEENLDEESGRKNKKRKTGVETINADEEEPNEEKYTESSESEEEEPEERID</sequence>
<evidence type="ECO:0000256" key="3">
    <source>
        <dbReference type="ARBA" id="ARBA00039793"/>
    </source>
</evidence>
<proteinExistence type="predicted"/>
<dbReference type="GO" id="GO:0031507">
    <property type="term" value="P:heterochromatin formation"/>
    <property type="evidence" value="ECO:0007669"/>
    <property type="project" value="TreeGrafter"/>
</dbReference>
<dbReference type="SUPFAM" id="SSF47113">
    <property type="entry name" value="Histone-fold"/>
    <property type="match status" value="1"/>
</dbReference>
<dbReference type="Gene3D" id="1.10.20.10">
    <property type="entry name" value="Histone, subunit A"/>
    <property type="match status" value="1"/>
</dbReference>
<dbReference type="InterPro" id="IPR003958">
    <property type="entry name" value="CBFA_NFYB_domain"/>
</dbReference>
<dbReference type="GO" id="GO:0031490">
    <property type="term" value="F:chromatin DNA binding"/>
    <property type="evidence" value="ECO:0007669"/>
    <property type="project" value="TreeGrafter"/>
</dbReference>
<evidence type="ECO:0000256" key="1">
    <source>
        <dbReference type="ARBA" id="ARBA00004123"/>
    </source>
</evidence>
<evidence type="ECO:0000256" key="4">
    <source>
        <dbReference type="SAM" id="MobiDB-lite"/>
    </source>
</evidence>
<accession>A0A3M7T0L0</accession>